<dbReference type="InterPro" id="IPR006139">
    <property type="entry name" value="D-isomer_2_OHA_DH_cat_dom"/>
</dbReference>
<dbReference type="SUPFAM" id="SSF52283">
    <property type="entry name" value="Formate/glycerate dehydrogenase catalytic domain-like"/>
    <property type="match status" value="1"/>
</dbReference>
<comment type="function">
    <text evidence="5">Catalyzes the oxidation of erythronate-4-phosphate to 3-hydroxy-2-oxo-4-phosphonooxybutanoate.</text>
</comment>
<feature type="binding site" evidence="5">
    <location>
        <position position="257"/>
    </location>
    <ligand>
        <name>NAD(+)</name>
        <dbReference type="ChEBI" id="CHEBI:57540"/>
    </ligand>
</feature>
<evidence type="ECO:0000256" key="5">
    <source>
        <dbReference type="HAMAP-Rule" id="MF_01825"/>
    </source>
</evidence>
<comment type="pathway">
    <text evidence="5">Cofactor biosynthesis; pyridoxine 5'-phosphate biosynthesis; pyridoxine 5'-phosphate from D-erythrose 4-phosphate: step 2/5.</text>
</comment>
<dbReference type="Pfam" id="PF11890">
    <property type="entry name" value="DUF3410"/>
    <property type="match status" value="1"/>
</dbReference>
<comment type="subunit">
    <text evidence="5">Homodimer.</text>
</comment>
<evidence type="ECO:0000256" key="4">
    <source>
        <dbReference type="ARBA" id="ARBA00023096"/>
    </source>
</evidence>
<dbReference type="InterPro" id="IPR038251">
    <property type="entry name" value="PdxB_dimer_sf"/>
</dbReference>
<evidence type="ECO:0000259" key="6">
    <source>
        <dbReference type="Pfam" id="PF00389"/>
    </source>
</evidence>
<proteinExistence type="inferred from homology"/>
<feature type="binding site" evidence="5">
    <location>
        <position position="45"/>
    </location>
    <ligand>
        <name>substrate</name>
    </ligand>
</feature>
<dbReference type="Pfam" id="PF02826">
    <property type="entry name" value="2-Hacid_dh_C"/>
    <property type="match status" value="1"/>
</dbReference>
<dbReference type="Gene3D" id="3.40.50.720">
    <property type="entry name" value="NAD(P)-binding Rossmann-like Domain"/>
    <property type="match status" value="2"/>
</dbReference>
<dbReference type="InterPro" id="IPR020921">
    <property type="entry name" value="Erythronate-4-P_DHase"/>
</dbReference>
<accession>A0AA47LQS5</accession>
<dbReference type="Gene3D" id="3.30.1370.170">
    <property type="match status" value="1"/>
</dbReference>
<dbReference type="Proteomes" id="UP001164748">
    <property type="component" value="Chromosome"/>
</dbReference>
<evidence type="ECO:0000259" key="7">
    <source>
        <dbReference type="Pfam" id="PF02826"/>
    </source>
</evidence>
<dbReference type="InterPro" id="IPR029752">
    <property type="entry name" value="D-isomer_DH_CS1"/>
</dbReference>
<protein>
    <recommendedName>
        <fullName evidence="5">Erythronate-4-phosphate dehydrogenase</fullName>
        <ecNumber evidence="5">1.1.1.290</ecNumber>
    </recommendedName>
</protein>
<dbReference type="Pfam" id="PF00389">
    <property type="entry name" value="2-Hacid_dh"/>
    <property type="match status" value="1"/>
</dbReference>
<evidence type="ECO:0000259" key="8">
    <source>
        <dbReference type="Pfam" id="PF11890"/>
    </source>
</evidence>
<evidence type="ECO:0000313" key="9">
    <source>
        <dbReference type="EMBL" id="WBA08029.1"/>
    </source>
</evidence>
<sequence length="384" mass="41731">MKIVVDENMPYAQTLFSQLGEVVALPGRAIRAADLIDADALMVRSVTQVNHALIDGATRLRFVGSATAGEDHLDFNALHAQGIYGTAAPGCNKVGVAEYVISALLVLAQQQGFKLTDRTVGIVGVGHVGDYLAKRLAALGIKTLLCDPPRQARENLADMVDIDTLIAQSDVVTFHTPLTTTGEHPTYHLMNHARLEALASGSILINAARGPIVDNQALKARLARGDIDAVLDVYEHEPEVDLALMDLLTFATPHIAGYGLEGKARGTTMVFNALCEHLDLPHRVHASELLPTAPIPHVALAQPWQQSDLMALTQLVYDIRRDDSDFRRAMHAAGDDKPAQRTAFDQLRKNYWDRREYSAITVAGQADFGLQSLAKLGFSIEEHA</sequence>
<dbReference type="CDD" id="cd12158">
    <property type="entry name" value="ErythrP_dh"/>
    <property type="match status" value="1"/>
</dbReference>
<dbReference type="PANTHER" id="PTHR10996:SF178">
    <property type="entry name" value="2-HYDROXYACID DEHYDROGENASE YGL185C-RELATED"/>
    <property type="match status" value="1"/>
</dbReference>
<dbReference type="SUPFAM" id="SSF51735">
    <property type="entry name" value="NAD(P)-binding Rossmann-fold domains"/>
    <property type="match status" value="1"/>
</dbReference>
<dbReference type="GO" id="GO:0046983">
    <property type="term" value="F:protein dimerization activity"/>
    <property type="evidence" value="ECO:0007669"/>
    <property type="project" value="InterPro"/>
</dbReference>
<dbReference type="PANTHER" id="PTHR10996">
    <property type="entry name" value="2-HYDROXYACID DEHYDROGENASE-RELATED"/>
    <property type="match status" value="1"/>
</dbReference>
<feature type="domain" description="Erythronate-4-phosphate dehydrogenase dimerisation" evidence="8">
    <location>
        <begin position="289"/>
        <end position="377"/>
    </location>
</feature>
<evidence type="ECO:0000256" key="3">
    <source>
        <dbReference type="ARBA" id="ARBA00023027"/>
    </source>
</evidence>
<dbReference type="GO" id="GO:0005829">
    <property type="term" value="C:cytosol"/>
    <property type="evidence" value="ECO:0007669"/>
    <property type="project" value="TreeGrafter"/>
</dbReference>
<dbReference type="GO" id="GO:0051287">
    <property type="term" value="F:NAD binding"/>
    <property type="evidence" value="ECO:0007669"/>
    <property type="project" value="InterPro"/>
</dbReference>
<comment type="catalytic activity">
    <reaction evidence="5">
        <text>4-phospho-D-erythronate + NAD(+) = (R)-3-hydroxy-2-oxo-4-phosphooxybutanoate + NADH + H(+)</text>
        <dbReference type="Rhea" id="RHEA:18829"/>
        <dbReference type="ChEBI" id="CHEBI:15378"/>
        <dbReference type="ChEBI" id="CHEBI:57540"/>
        <dbReference type="ChEBI" id="CHEBI:57945"/>
        <dbReference type="ChEBI" id="CHEBI:58538"/>
        <dbReference type="ChEBI" id="CHEBI:58766"/>
        <dbReference type="EC" id="1.1.1.290"/>
    </reaction>
</comment>
<feature type="domain" description="D-isomer specific 2-hydroxyacid dehydrogenase NAD-binding" evidence="7">
    <location>
        <begin position="110"/>
        <end position="256"/>
    </location>
</feature>
<dbReference type="GO" id="GO:0030267">
    <property type="term" value="F:glyoxylate reductase (NADPH) activity"/>
    <property type="evidence" value="ECO:0007669"/>
    <property type="project" value="TreeGrafter"/>
</dbReference>
<keyword evidence="2 5" id="KW-0560">Oxidoreductase</keyword>
<feature type="active site" evidence="5">
    <location>
        <position position="237"/>
    </location>
</feature>
<comment type="similarity">
    <text evidence="5">Belongs to the D-isomer specific 2-hydroxyacid dehydrogenase family. PdxB subfamily.</text>
</comment>
<dbReference type="InterPro" id="IPR024531">
    <property type="entry name" value="Erythronate-4-P_DHase_dimer"/>
</dbReference>
<feature type="binding site" evidence="5">
    <location>
        <position position="232"/>
    </location>
    <ligand>
        <name>NAD(+)</name>
        <dbReference type="ChEBI" id="CHEBI:57540"/>
    </ligand>
</feature>
<dbReference type="RefSeq" id="WP_269578580.1">
    <property type="nucleotide sequence ID" value="NZ_CP114588.1"/>
</dbReference>
<dbReference type="AlphaFoldDB" id="A0AA47LQS5"/>
<dbReference type="GO" id="GO:0008615">
    <property type="term" value="P:pyridoxine biosynthetic process"/>
    <property type="evidence" value="ECO:0007669"/>
    <property type="project" value="UniProtKB-UniRule"/>
</dbReference>
<dbReference type="InterPro" id="IPR006140">
    <property type="entry name" value="D-isomer_DH_NAD-bd"/>
</dbReference>
<dbReference type="InterPro" id="IPR036291">
    <property type="entry name" value="NAD(P)-bd_dom_sf"/>
</dbReference>
<name>A0AA47LQS5_9GAMM</name>
<reference evidence="9" key="1">
    <citation type="submission" date="2022-09" db="EMBL/GenBank/DDBJ databases">
        <authorList>
            <person name="Li Z.-J."/>
        </authorList>
    </citation>
    <scope>NUCLEOTIDE SEQUENCE</scope>
    <source>
        <strain evidence="9">TGB11</strain>
    </source>
</reference>
<feature type="binding site" evidence="5">
    <location>
        <position position="176"/>
    </location>
    <ligand>
        <name>NAD(+)</name>
        <dbReference type="ChEBI" id="CHEBI:57540"/>
    </ligand>
</feature>
<organism evidence="9 10">
    <name type="scientific">Salinivibrio kushneri</name>
    <dbReference type="NCBI Taxonomy" id="1908198"/>
    <lineage>
        <taxon>Bacteria</taxon>
        <taxon>Pseudomonadati</taxon>
        <taxon>Pseudomonadota</taxon>
        <taxon>Gammaproteobacteria</taxon>
        <taxon>Vibrionales</taxon>
        <taxon>Vibrionaceae</taxon>
        <taxon>Salinivibrio</taxon>
    </lineage>
</organism>
<dbReference type="InterPro" id="IPR029753">
    <property type="entry name" value="D-isomer_DH_CS"/>
</dbReference>
<feature type="binding site" evidence="5">
    <location>
        <position position="147"/>
    </location>
    <ligand>
        <name>NAD(+)</name>
        <dbReference type="ChEBI" id="CHEBI:57540"/>
    </ligand>
</feature>
<comment type="caution">
    <text evidence="5">Lacks conserved residue(s) required for the propagation of feature annotation.</text>
</comment>
<evidence type="ECO:0000313" key="10">
    <source>
        <dbReference type="Proteomes" id="UP001164748"/>
    </source>
</evidence>
<feature type="active site" evidence="5">
    <location>
        <position position="209"/>
    </location>
</feature>
<feature type="binding site" evidence="5">
    <location>
        <position position="258"/>
    </location>
    <ligand>
        <name>substrate</name>
    </ligand>
</feature>
<evidence type="ECO:0000256" key="2">
    <source>
        <dbReference type="ARBA" id="ARBA00023002"/>
    </source>
</evidence>
<feature type="active site" description="Proton donor" evidence="5">
    <location>
        <position position="254"/>
    </location>
</feature>
<dbReference type="EC" id="1.1.1.290" evidence="5"/>
<evidence type="ECO:0000256" key="1">
    <source>
        <dbReference type="ARBA" id="ARBA00022490"/>
    </source>
</evidence>
<dbReference type="InterPro" id="IPR050223">
    <property type="entry name" value="D-isomer_2-hydroxyacid_DH"/>
</dbReference>
<dbReference type="HAMAP" id="MF_01825">
    <property type="entry name" value="PdxB"/>
    <property type="match status" value="1"/>
</dbReference>
<dbReference type="EMBL" id="CP114588">
    <property type="protein sequence ID" value="WBA08029.1"/>
    <property type="molecule type" value="Genomic_DNA"/>
</dbReference>
<feature type="domain" description="D-isomer specific 2-hydroxyacid dehydrogenase catalytic" evidence="6">
    <location>
        <begin position="6"/>
        <end position="278"/>
    </location>
</feature>
<keyword evidence="4 5" id="KW-0664">Pyridoxine biosynthesis</keyword>
<feature type="binding site" evidence="5">
    <location>
        <position position="67"/>
    </location>
    <ligand>
        <name>substrate</name>
    </ligand>
</feature>
<keyword evidence="1 5" id="KW-0963">Cytoplasm</keyword>
<dbReference type="PROSITE" id="PS00065">
    <property type="entry name" value="D_2_HYDROXYACID_DH_1"/>
    <property type="match status" value="1"/>
</dbReference>
<keyword evidence="3 5" id="KW-0520">NAD</keyword>
<gene>
    <name evidence="5" type="primary">pdxB</name>
    <name evidence="9" type="ORF">N8M53_09345</name>
</gene>
<dbReference type="PROSITE" id="PS00671">
    <property type="entry name" value="D_2_HYDROXYACID_DH_3"/>
    <property type="match status" value="1"/>
</dbReference>
<dbReference type="GO" id="GO:0016618">
    <property type="term" value="F:hydroxypyruvate reductase [NAD(P)H] activity"/>
    <property type="evidence" value="ECO:0007669"/>
    <property type="project" value="TreeGrafter"/>
</dbReference>
<comment type="subcellular location">
    <subcellularLocation>
        <location evidence="5">Cytoplasm</location>
    </subcellularLocation>
</comment>
<dbReference type="GO" id="GO:0033711">
    <property type="term" value="F:4-phosphoerythronate dehydrogenase activity"/>
    <property type="evidence" value="ECO:0007669"/>
    <property type="project" value="UniProtKB-EC"/>
</dbReference>